<dbReference type="GO" id="GO:0003677">
    <property type="term" value="F:DNA binding"/>
    <property type="evidence" value="ECO:0007669"/>
    <property type="project" value="InterPro"/>
</dbReference>
<evidence type="ECO:0000259" key="1">
    <source>
        <dbReference type="PROSITE" id="PS50943"/>
    </source>
</evidence>
<dbReference type="AlphaFoldDB" id="A0AA37W4V7"/>
<feature type="domain" description="HTH cro/C1-type" evidence="1">
    <location>
        <begin position="4"/>
        <end position="23"/>
    </location>
</feature>
<dbReference type="RefSeq" id="WP_284378361.1">
    <property type="nucleotide sequence ID" value="NZ_BSNM01000003.1"/>
</dbReference>
<keyword evidence="3" id="KW-1185">Reference proteome</keyword>
<comment type="caution">
    <text evidence="2">The sequence shown here is derived from an EMBL/GenBank/DDBJ whole genome shotgun (WGS) entry which is preliminary data.</text>
</comment>
<dbReference type="InterPro" id="IPR001387">
    <property type="entry name" value="Cro/C1-type_HTH"/>
</dbReference>
<dbReference type="InterPro" id="IPR010982">
    <property type="entry name" value="Lambda_DNA-bd_dom_sf"/>
</dbReference>
<evidence type="ECO:0000313" key="2">
    <source>
        <dbReference type="EMBL" id="GLQ30010.1"/>
    </source>
</evidence>
<dbReference type="Gene3D" id="1.10.260.40">
    <property type="entry name" value="lambda repressor-like DNA-binding domains"/>
    <property type="match status" value="1"/>
</dbReference>
<dbReference type="EMBL" id="BSNM01000003">
    <property type="protein sequence ID" value="GLQ30010.1"/>
    <property type="molecule type" value="Genomic_DNA"/>
</dbReference>
<reference evidence="2" key="1">
    <citation type="journal article" date="2014" name="Int. J. Syst. Evol. Microbiol.">
        <title>Complete genome sequence of Corynebacterium casei LMG S-19264T (=DSM 44701T), isolated from a smear-ripened cheese.</title>
        <authorList>
            <consortium name="US DOE Joint Genome Institute (JGI-PGF)"/>
            <person name="Walter F."/>
            <person name="Albersmeier A."/>
            <person name="Kalinowski J."/>
            <person name="Ruckert C."/>
        </authorList>
    </citation>
    <scope>NUCLEOTIDE SEQUENCE</scope>
    <source>
        <strain evidence="2">NBRC 110071</strain>
    </source>
</reference>
<dbReference type="Proteomes" id="UP001161389">
    <property type="component" value="Unassembled WGS sequence"/>
</dbReference>
<reference evidence="2" key="2">
    <citation type="submission" date="2023-01" db="EMBL/GenBank/DDBJ databases">
        <title>Draft genome sequence of Litoribrevibacter albus strain NBRC 110071.</title>
        <authorList>
            <person name="Sun Q."/>
            <person name="Mori K."/>
        </authorList>
    </citation>
    <scope>NUCLEOTIDE SEQUENCE</scope>
    <source>
        <strain evidence="2">NBRC 110071</strain>
    </source>
</reference>
<protein>
    <recommendedName>
        <fullName evidence="1">HTH cro/C1-type domain-containing protein</fullName>
    </recommendedName>
</protein>
<sequence length="84" mass="9666">MHIPPIERLIQLSTALGVTLDYLVMGNEDNIQPLHNRRLMERLKELEQFGQEDQETIIKMIDAMIVKRRVEGAVQPIDRQANSG</sequence>
<organism evidence="2 3">
    <name type="scientific">Litoribrevibacter albus</name>
    <dbReference type="NCBI Taxonomy" id="1473156"/>
    <lineage>
        <taxon>Bacteria</taxon>
        <taxon>Pseudomonadati</taxon>
        <taxon>Pseudomonadota</taxon>
        <taxon>Gammaproteobacteria</taxon>
        <taxon>Oceanospirillales</taxon>
        <taxon>Oceanospirillaceae</taxon>
        <taxon>Litoribrevibacter</taxon>
    </lineage>
</organism>
<gene>
    <name evidence="2" type="ORF">GCM10007876_04880</name>
</gene>
<evidence type="ECO:0000313" key="3">
    <source>
        <dbReference type="Proteomes" id="UP001161389"/>
    </source>
</evidence>
<proteinExistence type="predicted"/>
<accession>A0AA37W4V7</accession>
<dbReference type="PROSITE" id="PS50943">
    <property type="entry name" value="HTH_CROC1"/>
    <property type="match status" value="1"/>
</dbReference>
<name>A0AA37W4V7_9GAMM</name>